<dbReference type="PANTHER" id="PTHR30055">
    <property type="entry name" value="HTH-TYPE TRANSCRIPTIONAL REGULATOR RUTR"/>
    <property type="match status" value="1"/>
</dbReference>
<dbReference type="GO" id="GO:0003700">
    <property type="term" value="F:DNA-binding transcription factor activity"/>
    <property type="evidence" value="ECO:0007669"/>
    <property type="project" value="TreeGrafter"/>
</dbReference>
<organism evidence="5 6">
    <name type="scientific">Rahnella woolbedingensis</name>
    <dbReference type="NCBI Taxonomy" id="1510574"/>
    <lineage>
        <taxon>Bacteria</taxon>
        <taxon>Pseudomonadati</taxon>
        <taxon>Pseudomonadota</taxon>
        <taxon>Gammaproteobacteria</taxon>
        <taxon>Enterobacterales</taxon>
        <taxon>Yersiniaceae</taxon>
        <taxon>Rahnella</taxon>
    </lineage>
</organism>
<dbReference type="InterPro" id="IPR050109">
    <property type="entry name" value="HTH-type_TetR-like_transc_reg"/>
</dbReference>
<comment type="caution">
    <text evidence="5">The sequence shown here is derived from an EMBL/GenBank/DDBJ whole genome shotgun (WGS) entry which is preliminary data.</text>
</comment>
<dbReference type="SUPFAM" id="SSF48498">
    <property type="entry name" value="Tetracyclin repressor-like, C-terminal domain"/>
    <property type="match status" value="1"/>
</dbReference>
<keyword evidence="1 2" id="KW-0238">DNA-binding</keyword>
<dbReference type="RefSeq" id="WP_120132839.1">
    <property type="nucleotide sequence ID" value="NZ_RAHH01000011.1"/>
</dbReference>
<dbReference type="InterPro" id="IPR009057">
    <property type="entry name" value="Homeodomain-like_sf"/>
</dbReference>
<accession>A0A419N963</accession>
<feature type="region of interest" description="Disordered" evidence="3">
    <location>
        <begin position="1"/>
        <end position="37"/>
    </location>
</feature>
<dbReference type="AlphaFoldDB" id="A0A419N963"/>
<dbReference type="InterPro" id="IPR001647">
    <property type="entry name" value="HTH_TetR"/>
</dbReference>
<dbReference type="Proteomes" id="UP000284908">
    <property type="component" value="Unassembled WGS sequence"/>
</dbReference>
<dbReference type="OrthoDB" id="8961953at2"/>
<evidence type="ECO:0000256" key="3">
    <source>
        <dbReference type="SAM" id="MobiDB-lite"/>
    </source>
</evidence>
<feature type="compositionally biased region" description="Polar residues" evidence="3">
    <location>
        <begin position="9"/>
        <end position="24"/>
    </location>
</feature>
<dbReference type="PROSITE" id="PS50977">
    <property type="entry name" value="HTH_TETR_2"/>
    <property type="match status" value="1"/>
</dbReference>
<name>A0A419N963_9GAMM</name>
<dbReference type="Pfam" id="PF00440">
    <property type="entry name" value="TetR_N"/>
    <property type="match status" value="1"/>
</dbReference>
<feature type="DNA-binding region" description="H-T-H motif" evidence="2">
    <location>
        <begin position="60"/>
        <end position="79"/>
    </location>
</feature>
<evidence type="ECO:0000256" key="2">
    <source>
        <dbReference type="PROSITE-ProRule" id="PRU00335"/>
    </source>
</evidence>
<keyword evidence="6" id="KW-1185">Reference proteome</keyword>
<proteinExistence type="predicted"/>
<dbReference type="EMBL" id="RAHH01000011">
    <property type="protein sequence ID" value="RJT44326.1"/>
    <property type="molecule type" value="Genomic_DNA"/>
</dbReference>
<dbReference type="InterPro" id="IPR036271">
    <property type="entry name" value="Tet_transcr_reg_TetR-rel_C_sf"/>
</dbReference>
<dbReference type="PRINTS" id="PR00455">
    <property type="entry name" value="HTHTETR"/>
</dbReference>
<evidence type="ECO:0000259" key="4">
    <source>
        <dbReference type="PROSITE" id="PS50977"/>
    </source>
</evidence>
<protein>
    <submittedName>
        <fullName evidence="5">TetR/AcrR family transcriptional regulator</fullName>
    </submittedName>
</protein>
<dbReference type="PANTHER" id="PTHR30055:SF235">
    <property type="entry name" value="TRANSCRIPTIONAL REGULATORY PROTEIN"/>
    <property type="match status" value="1"/>
</dbReference>
<dbReference type="SUPFAM" id="SSF46689">
    <property type="entry name" value="Homeodomain-like"/>
    <property type="match status" value="1"/>
</dbReference>
<reference evidence="5 6" key="1">
    <citation type="submission" date="2018-09" db="EMBL/GenBank/DDBJ databases">
        <authorList>
            <person name="Le Fleche-Mateos A."/>
        </authorList>
    </citation>
    <scope>NUCLEOTIDE SEQUENCE [LARGE SCALE GENOMIC DNA]</scope>
    <source>
        <strain evidence="5 6">DSM 27399</strain>
    </source>
</reference>
<feature type="domain" description="HTH tetR-type" evidence="4">
    <location>
        <begin position="37"/>
        <end position="97"/>
    </location>
</feature>
<evidence type="ECO:0000256" key="1">
    <source>
        <dbReference type="ARBA" id="ARBA00023125"/>
    </source>
</evidence>
<evidence type="ECO:0000313" key="5">
    <source>
        <dbReference type="EMBL" id="RJT44326.1"/>
    </source>
</evidence>
<dbReference type="GO" id="GO:0000976">
    <property type="term" value="F:transcription cis-regulatory region binding"/>
    <property type="evidence" value="ECO:0007669"/>
    <property type="project" value="TreeGrafter"/>
</dbReference>
<dbReference type="GO" id="GO:0045892">
    <property type="term" value="P:negative regulation of DNA-templated transcription"/>
    <property type="evidence" value="ECO:0007669"/>
    <property type="project" value="InterPro"/>
</dbReference>
<sequence length="233" mass="26355">MADRKISETTKSAQMDQNPETTTVRRPGRPRSGKTGADKRELLLDAALKLFAQYGIAETPLSMIAKEAGVTTAMLHYYFKTREQLLDVMIDERFQPVRAGFTDIFETHADDPLMAITNMAQCMIDAAEKYPWVAPLWVREVISESGMLKKRMEERNGDKNRKIVQECISRWQSEGRLNPDLNPALLFISLFGLTLFPMASMKMRQGDASPISPDMLRKHVALLLFHGVAPQKP</sequence>
<gene>
    <name evidence="5" type="ORF">D6C13_11290</name>
</gene>
<dbReference type="Gene3D" id="1.10.357.10">
    <property type="entry name" value="Tetracycline Repressor, domain 2"/>
    <property type="match status" value="1"/>
</dbReference>
<evidence type="ECO:0000313" key="6">
    <source>
        <dbReference type="Proteomes" id="UP000284908"/>
    </source>
</evidence>